<dbReference type="GeneID" id="64593290"/>
<dbReference type="Proteomes" id="UP000719766">
    <property type="component" value="Unassembled WGS sequence"/>
</dbReference>
<evidence type="ECO:0000313" key="1">
    <source>
        <dbReference type="EMBL" id="KAG1810379.1"/>
    </source>
</evidence>
<protein>
    <recommendedName>
        <fullName evidence="3">ABM domain-containing protein</fullName>
    </recommendedName>
</protein>
<name>A0A9P7JA50_9AGAM</name>
<dbReference type="PANTHER" id="PTHR42052">
    <property type="entry name" value="ABM DOMAIN-CONTAINING PROTEIN"/>
    <property type="match status" value="1"/>
</dbReference>
<gene>
    <name evidence="1" type="ORF">HD556DRAFT_1302691</name>
</gene>
<sequence>MSTIPTTEIIIFETSEKFREDVSFLRPAFDIVLKADGVHKPVYSGLQIENPATGYIFLNWDSLAHHQAFMTSSSYGPLLEALKPAIGGPLKMYHVIFNDHPTFRQPVTEVLLITLKDPSHRAEVFDILNKLSDLTEKKLIFGPTLEDENAIILVGGWSSVEAHWEMVANPEPKAAVERLFVLANKDHLFHTALSSYAGK</sequence>
<keyword evidence="2" id="KW-1185">Reference proteome</keyword>
<dbReference type="Gene3D" id="3.30.70.100">
    <property type="match status" value="2"/>
</dbReference>
<organism evidence="1 2">
    <name type="scientific">Suillus plorans</name>
    <dbReference type="NCBI Taxonomy" id="116603"/>
    <lineage>
        <taxon>Eukaryota</taxon>
        <taxon>Fungi</taxon>
        <taxon>Dikarya</taxon>
        <taxon>Basidiomycota</taxon>
        <taxon>Agaricomycotina</taxon>
        <taxon>Agaricomycetes</taxon>
        <taxon>Agaricomycetidae</taxon>
        <taxon>Boletales</taxon>
        <taxon>Suillineae</taxon>
        <taxon>Suillaceae</taxon>
        <taxon>Suillus</taxon>
    </lineage>
</organism>
<dbReference type="RefSeq" id="XP_041168044.1">
    <property type="nucleotide sequence ID" value="XM_041299526.1"/>
</dbReference>
<dbReference type="OrthoDB" id="3830579at2759"/>
<accession>A0A9P7JA50</accession>
<comment type="caution">
    <text evidence="1">The sequence shown here is derived from an EMBL/GenBank/DDBJ whole genome shotgun (WGS) entry which is preliminary data.</text>
</comment>
<dbReference type="EMBL" id="JABBWE010000001">
    <property type="protein sequence ID" value="KAG1810379.1"/>
    <property type="molecule type" value="Genomic_DNA"/>
</dbReference>
<reference evidence="1" key="1">
    <citation type="journal article" date="2020" name="New Phytol.">
        <title>Comparative genomics reveals dynamic genome evolution in host specialist ectomycorrhizal fungi.</title>
        <authorList>
            <person name="Lofgren L.A."/>
            <person name="Nguyen N.H."/>
            <person name="Vilgalys R."/>
            <person name="Ruytinx J."/>
            <person name="Liao H.L."/>
            <person name="Branco S."/>
            <person name="Kuo A."/>
            <person name="LaButti K."/>
            <person name="Lipzen A."/>
            <person name="Andreopoulos W."/>
            <person name="Pangilinan J."/>
            <person name="Riley R."/>
            <person name="Hundley H."/>
            <person name="Na H."/>
            <person name="Barry K."/>
            <person name="Grigoriev I.V."/>
            <person name="Stajich J.E."/>
            <person name="Kennedy P.G."/>
        </authorList>
    </citation>
    <scope>NUCLEOTIDE SEQUENCE</scope>
    <source>
        <strain evidence="1">S12</strain>
    </source>
</reference>
<evidence type="ECO:0000313" key="2">
    <source>
        <dbReference type="Proteomes" id="UP000719766"/>
    </source>
</evidence>
<dbReference type="PANTHER" id="PTHR42052:SF1">
    <property type="entry name" value="ABM DOMAIN-CONTAINING PROTEIN"/>
    <property type="match status" value="1"/>
</dbReference>
<evidence type="ECO:0008006" key="3">
    <source>
        <dbReference type="Google" id="ProtNLM"/>
    </source>
</evidence>
<dbReference type="AlphaFoldDB" id="A0A9P7JA50"/>
<proteinExistence type="predicted"/>